<proteinExistence type="predicted"/>
<sequence length="221" mass="23111">MTTIHTAFPAPPVTTSPAGPRFDAGPLFGEPAGIVFDGVERWLWWGPDLDGEDCVAVRGGRLLTFDSAAACQAMFPVLTLKALVPASPAVADASATTVCGSGGCGGCGDGGCGPDSETEDDGPLAADLGPAQDWVRGKRLAVPAESALNLWNLAIDVARSTGQPFVQRGGLRDACHDKLMANQAPWMFGLEEYQPVWTARELAVLRETLARAVHVLRSALA</sequence>
<accession>A0ABY8WEK4</accession>
<evidence type="ECO:0000313" key="2">
    <source>
        <dbReference type="Proteomes" id="UP001240150"/>
    </source>
</evidence>
<protein>
    <submittedName>
        <fullName evidence="1">Uncharacterized protein</fullName>
    </submittedName>
</protein>
<name>A0ABY8WEK4_9ACTN</name>
<keyword evidence="2" id="KW-1185">Reference proteome</keyword>
<dbReference type="Proteomes" id="UP001240150">
    <property type="component" value="Chromosome"/>
</dbReference>
<gene>
    <name evidence="1" type="ORF">ACTOB_008460</name>
</gene>
<evidence type="ECO:0000313" key="1">
    <source>
        <dbReference type="EMBL" id="WIM96276.1"/>
    </source>
</evidence>
<dbReference type="EMBL" id="CP126980">
    <property type="protein sequence ID" value="WIM96276.1"/>
    <property type="molecule type" value="Genomic_DNA"/>
</dbReference>
<reference evidence="1 2" key="1">
    <citation type="submission" date="2023-06" db="EMBL/GenBank/DDBJ databases">
        <authorList>
            <person name="Yushchuk O."/>
            <person name="Binda E."/>
            <person name="Ruckert-Reed C."/>
            <person name="Fedorenko V."/>
            <person name="Kalinowski J."/>
            <person name="Marinelli F."/>
        </authorList>
    </citation>
    <scope>NUCLEOTIDE SEQUENCE [LARGE SCALE GENOMIC DNA]</scope>
    <source>
        <strain evidence="1 2">NRRL 3884</strain>
    </source>
</reference>
<dbReference type="RefSeq" id="WP_284917563.1">
    <property type="nucleotide sequence ID" value="NZ_CP126980.1"/>
</dbReference>
<organism evidence="1 2">
    <name type="scientific">Actinoplanes oblitus</name>
    <dbReference type="NCBI Taxonomy" id="3040509"/>
    <lineage>
        <taxon>Bacteria</taxon>
        <taxon>Bacillati</taxon>
        <taxon>Actinomycetota</taxon>
        <taxon>Actinomycetes</taxon>
        <taxon>Micromonosporales</taxon>
        <taxon>Micromonosporaceae</taxon>
        <taxon>Actinoplanes</taxon>
    </lineage>
</organism>